<dbReference type="InterPro" id="IPR028082">
    <property type="entry name" value="Peripla_BP_I"/>
</dbReference>
<keyword evidence="7" id="KW-1185">Reference proteome</keyword>
<evidence type="ECO:0000313" key="6">
    <source>
        <dbReference type="EMBL" id="OEO32249.1"/>
    </source>
</evidence>
<dbReference type="PANTHER" id="PTHR30036">
    <property type="entry name" value="D-XYLOSE-BINDING PERIPLASMIC PROTEIN"/>
    <property type="match status" value="1"/>
</dbReference>
<evidence type="ECO:0000256" key="4">
    <source>
        <dbReference type="SAM" id="SignalP"/>
    </source>
</evidence>
<dbReference type="GO" id="GO:0030288">
    <property type="term" value="C:outer membrane-bounded periplasmic space"/>
    <property type="evidence" value="ECO:0007669"/>
    <property type="project" value="TreeGrafter"/>
</dbReference>
<feature type="signal peptide" evidence="4">
    <location>
        <begin position="1"/>
        <end position="28"/>
    </location>
</feature>
<dbReference type="AlphaFoldDB" id="A0A1E5XUI1"/>
<dbReference type="Gene3D" id="3.40.50.2300">
    <property type="match status" value="2"/>
</dbReference>
<comment type="similarity">
    <text evidence="2">Belongs to the bacterial solute-binding protein 2 family.</text>
</comment>
<gene>
    <name evidence="6" type="ORF">VW23_012470</name>
</gene>
<protein>
    <recommendedName>
        <fullName evidence="5">Periplasmic binding protein domain-containing protein</fullName>
    </recommendedName>
</protein>
<dbReference type="InterPro" id="IPR050555">
    <property type="entry name" value="Bact_Solute-Bind_Prot2"/>
</dbReference>
<dbReference type="SUPFAM" id="SSF53822">
    <property type="entry name" value="Periplasmic binding protein-like I"/>
    <property type="match status" value="1"/>
</dbReference>
<comment type="caution">
    <text evidence="6">The sequence shown here is derived from an EMBL/GenBank/DDBJ whole genome shotgun (WGS) entry which is preliminary data.</text>
</comment>
<dbReference type="PANTHER" id="PTHR30036:SF1">
    <property type="entry name" value="D-XYLOSE-BINDING PERIPLASMIC PROTEIN"/>
    <property type="match status" value="1"/>
</dbReference>
<dbReference type="CDD" id="cd19992">
    <property type="entry name" value="PBP1_ABC_xylose_binding-like"/>
    <property type="match status" value="1"/>
</dbReference>
<accession>A0A1E5XUI1</accession>
<dbReference type="OrthoDB" id="9773673at2"/>
<evidence type="ECO:0000256" key="3">
    <source>
        <dbReference type="ARBA" id="ARBA00022729"/>
    </source>
</evidence>
<sequence>MISSKTARLALGLAAGLVAVSATGAALAQDQCTPGTTKKIAFMMKQQTAFRYLHADMPFFVKTAEAAGYEVIVQSAENDAQVQVGQAENVITQGVDAIVINPVDFNVAAQIAEMANAAGIPIASYNDLITGADQDAYIGRDARVGGQIAAKAILAKVPKGNYALIGGDPGQTGATDMQAGYHDVIDAAVAAGDITIVMDQLAPGWKTEPAQAFAENVLTQTNNNVAAFLVSYDGESIGVMQAVEGAGLPAGSIPITGQDMELAAMQAIVEGRMDGSVWPAPDEMGTEAAKVAVALAECQPITAADTINNGVRDMPWVKTPIYYVDQATIAEFVCSHDYWLPADEVYANVPDQKPVCP</sequence>
<dbReference type="RefSeq" id="WP_069908586.1">
    <property type="nucleotide sequence ID" value="NZ_LAJE02000080.1"/>
</dbReference>
<name>A0A1E5XUI1_9HYPH</name>
<dbReference type="Proteomes" id="UP000095463">
    <property type="component" value="Unassembled WGS sequence"/>
</dbReference>
<feature type="chain" id="PRO_5009190642" description="Periplasmic binding protein domain-containing protein" evidence="4">
    <location>
        <begin position="29"/>
        <end position="357"/>
    </location>
</feature>
<organism evidence="6 7">
    <name type="scientific">Devosia insulae DS-56</name>
    <dbReference type="NCBI Taxonomy" id="1116389"/>
    <lineage>
        <taxon>Bacteria</taxon>
        <taxon>Pseudomonadati</taxon>
        <taxon>Pseudomonadota</taxon>
        <taxon>Alphaproteobacteria</taxon>
        <taxon>Hyphomicrobiales</taxon>
        <taxon>Devosiaceae</taxon>
        <taxon>Devosia</taxon>
    </lineage>
</organism>
<dbReference type="GO" id="GO:0030246">
    <property type="term" value="F:carbohydrate binding"/>
    <property type="evidence" value="ECO:0007669"/>
    <property type="project" value="TreeGrafter"/>
</dbReference>
<evidence type="ECO:0000259" key="5">
    <source>
        <dbReference type="Pfam" id="PF13407"/>
    </source>
</evidence>
<proteinExistence type="inferred from homology"/>
<dbReference type="InterPro" id="IPR025997">
    <property type="entry name" value="SBP_2_dom"/>
</dbReference>
<comment type="subcellular location">
    <subcellularLocation>
        <location evidence="1">Periplasm</location>
    </subcellularLocation>
</comment>
<evidence type="ECO:0000313" key="7">
    <source>
        <dbReference type="Proteomes" id="UP000095463"/>
    </source>
</evidence>
<keyword evidence="3 4" id="KW-0732">Signal</keyword>
<dbReference type="Pfam" id="PF13407">
    <property type="entry name" value="Peripla_BP_4"/>
    <property type="match status" value="1"/>
</dbReference>
<evidence type="ECO:0000256" key="2">
    <source>
        <dbReference type="ARBA" id="ARBA00007639"/>
    </source>
</evidence>
<reference evidence="6 7" key="1">
    <citation type="journal article" date="2015" name="Genome Announc.">
        <title>Genome Assemblies of Three Soil-Associated Devosia species: D. insulae, D. limi, and D. soli.</title>
        <authorList>
            <person name="Hassan Y.I."/>
            <person name="Lepp D."/>
            <person name="Zhou T."/>
        </authorList>
    </citation>
    <scope>NUCLEOTIDE SEQUENCE [LARGE SCALE GENOMIC DNA]</scope>
    <source>
        <strain evidence="6 7">DS-56</strain>
    </source>
</reference>
<dbReference type="EMBL" id="LAJE02000080">
    <property type="protein sequence ID" value="OEO32249.1"/>
    <property type="molecule type" value="Genomic_DNA"/>
</dbReference>
<feature type="domain" description="Periplasmic binding protein" evidence="5">
    <location>
        <begin position="40"/>
        <end position="297"/>
    </location>
</feature>
<evidence type="ECO:0000256" key="1">
    <source>
        <dbReference type="ARBA" id="ARBA00004418"/>
    </source>
</evidence>